<evidence type="ECO:0000256" key="2">
    <source>
        <dbReference type="SAM" id="MobiDB-lite"/>
    </source>
</evidence>
<feature type="region of interest" description="Disordered" evidence="2">
    <location>
        <begin position="60"/>
        <end position="92"/>
    </location>
</feature>
<dbReference type="EMBL" id="JBCGDC010000221">
    <property type="protein sequence ID" value="MFB6398283.1"/>
    <property type="molecule type" value="Genomic_DNA"/>
</dbReference>
<proteinExistence type="inferred from homology"/>
<organism evidence="4 5">
    <name type="scientific">Polymorphospora lycopeni</name>
    <dbReference type="NCBI Taxonomy" id="3140240"/>
    <lineage>
        <taxon>Bacteria</taxon>
        <taxon>Bacillati</taxon>
        <taxon>Actinomycetota</taxon>
        <taxon>Actinomycetes</taxon>
        <taxon>Micromonosporales</taxon>
        <taxon>Micromonosporaceae</taxon>
        <taxon>Polymorphospora</taxon>
    </lineage>
</organism>
<feature type="domain" description="Activator of Hsp90 ATPase homologue 1/2-like C-terminal" evidence="3">
    <location>
        <begin position="46"/>
        <end position="155"/>
    </location>
</feature>
<dbReference type="SUPFAM" id="SSF55961">
    <property type="entry name" value="Bet v1-like"/>
    <property type="match status" value="1"/>
</dbReference>
<dbReference type="Pfam" id="PF08327">
    <property type="entry name" value="AHSA1"/>
    <property type="match status" value="1"/>
</dbReference>
<dbReference type="CDD" id="cd08899">
    <property type="entry name" value="SRPBCC_CalC_Aha1-like_6"/>
    <property type="match status" value="1"/>
</dbReference>
<evidence type="ECO:0000259" key="3">
    <source>
        <dbReference type="Pfam" id="PF08327"/>
    </source>
</evidence>
<comment type="similarity">
    <text evidence="1">Belongs to the AHA1 family.</text>
</comment>
<accession>A0ABV5D5N1</accession>
<evidence type="ECO:0000313" key="4">
    <source>
        <dbReference type="EMBL" id="MFB6398283.1"/>
    </source>
</evidence>
<gene>
    <name evidence="4" type="ORF">AAFH96_35200</name>
</gene>
<dbReference type="Gene3D" id="3.30.530.20">
    <property type="match status" value="1"/>
</dbReference>
<name>A0ABV5D5N1_9ACTN</name>
<dbReference type="InterPro" id="IPR023393">
    <property type="entry name" value="START-like_dom_sf"/>
</dbReference>
<dbReference type="Proteomes" id="UP001582793">
    <property type="component" value="Unassembled WGS sequence"/>
</dbReference>
<comment type="caution">
    <text evidence="4">The sequence shown here is derived from an EMBL/GenBank/DDBJ whole genome shotgun (WGS) entry which is preliminary data.</text>
</comment>
<protein>
    <submittedName>
        <fullName evidence="4">SRPBCC family protein</fullName>
    </submittedName>
</protein>
<evidence type="ECO:0000256" key="1">
    <source>
        <dbReference type="ARBA" id="ARBA00006817"/>
    </source>
</evidence>
<keyword evidence="5" id="KW-1185">Reference proteome</keyword>
<dbReference type="RefSeq" id="WP_375737098.1">
    <property type="nucleotide sequence ID" value="NZ_JBCGDC010000221.1"/>
</dbReference>
<reference evidence="4 5" key="1">
    <citation type="submission" date="2024-04" db="EMBL/GenBank/DDBJ databases">
        <title>Polymorphospora sp. isolated from Baiyangdian Lake in Xiong'an New Area.</title>
        <authorList>
            <person name="Zhang X."/>
            <person name="Liu J."/>
        </authorList>
    </citation>
    <scope>NUCLEOTIDE SEQUENCE [LARGE SCALE GENOMIC DNA]</scope>
    <source>
        <strain evidence="4 5">2-325</strain>
    </source>
</reference>
<sequence>MSERERPMAPATDPTVTARIDDDATGATLAEVAGRWVLTMTRALPHPVDRVWPKLTEPDQLRTWSPVGPDRPLDSVGPATSRETPQDDPEDAEVLVCDPPRELVHRWGSHLLRWTLAPTPDGSLLTLEHTFDEHPGRGMYAAGWHIALAVLATVLDGHEVDRVVGEAAREYGWSTLRQRYDESLG</sequence>
<evidence type="ECO:0000313" key="5">
    <source>
        <dbReference type="Proteomes" id="UP001582793"/>
    </source>
</evidence>
<dbReference type="InterPro" id="IPR013538">
    <property type="entry name" value="ASHA1/2-like_C"/>
</dbReference>
<feature type="region of interest" description="Disordered" evidence="2">
    <location>
        <begin position="1"/>
        <end position="22"/>
    </location>
</feature>